<accession>A0A2S3QVC6</accession>
<reference evidence="1 2" key="1">
    <citation type="journal article" date="2018" name="Front. Microbiol.">
        <title>Phylogeny of Vibrio vulnificus from the Analysis of the Core-Genome: Implications for Intra-Species Taxonomy.</title>
        <authorList>
            <person name="Roig F.J."/>
            <person name="Gonzalez-Candelas F."/>
            <person name="Sanjuan E."/>
            <person name="Fouz B."/>
            <person name="Feil E.J."/>
            <person name="Llorens C."/>
            <person name="Baker-Austin C."/>
            <person name="Oliver J.D."/>
            <person name="Danin-Poleg Y."/>
            <person name="Gibas C.J."/>
            <person name="Kashi Y."/>
            <person name="Gulig P.A."/>
            <person name="Morrison S.S."/>
            <person name="Amaro C."/>
        </authorList>
    </citation>
    <scope>NUCLEOTIDE SEQUENCE [LARGE SCALE GENOMIC DNA]</scope>
    <source>
        <strain evidence="1 2">CECT4608</strain>
    </source>
</reference>
<comment type="caution">
    <text evidence="1">The sequence shown here is derived from an EMBL/GenBank/DDBJ whole genome shotgun (WGS) entry which is preliminary data.</text>
</comment>
<name>A0A2S3QVC6_VIBVL</name>
<protein>
    <submittedName>
        <fullName evidence="1">Uncharacterized protein</fullName>
    </submittedName>
</protein>
<organism evidence="1 2">
    <name type="scientific">Vibrio vulnificus</name>
    <dbReference type="NCBI Taxonomy" id="672"/>
    <lineage>
        <taxon>Bacteria</taxon>
        <taxon>Pseudomonadati</taxon>
        <taxon>Pseudomonadota</taxon>
        <taxon>Gammaproteobacteria</taxon>
        <taxon>Vibrionales</taxon>
        <taxon>Vibrionaceae</taxon>
        <taxon>Vibrio</taxon>
    </lineage>
</organism>
<dbReference type="EMBL" id="PDGH01000146">
    <property type="protein sequence ID" value="POB41820.1"/>
    <property type="molecule type" value="Genomic_DNA"/>
</dbReference>
<evidence type="ECO:0000313" key="1">
    <source>
        <dbReference type="EMBL" id="POB41820.1"/>
    </source>
</evidence>
<evidence type="ECO:0000313" key="2">
    <source>
        <dbReference type="Proteomes" id="UP000237466"/>
    </source>
</evidence>
<gene>
    <name evidence="1" type="ORF">CRN52_22785</name>
</gene>
<sequence length="64" mass="7367">MRNRGKGSKGKREKDAKNLIKKREGVPFSLFLLAEIAMLNFSNNAIQHKAVVHNTIQNKRVTYR</sequence>
<proteinExistence type="predicted"/>
<dbReference type="AlphaFoldDB" id="A0A2S3QVC6"/>
<dbReference type="Proteomes" id="UP000237466">
    <property type="component" value="Unassembled WGS sequence"/>
</dbReference>